<dbReference type="AlphaFoldDB" id="A0A811U743"/>
<sequence>RFVAAGGGRRFGAFRIRERRYDAVCSRSKGNVLQHYDFVVLLPLLLRYLKKQTFWTQQIRQWESYGVSPGLYSG</sequence>
<dbReference type="Proteomes" id="UP000606786">
    <property type="component" value="Unassembled WGS sequence"/>
</dbReference>
<evidence type="ECO:0000313" key="1">
    <source>
        <dbReference type="EMBL" id="CAD6994270.1"/>
    </source>
</evidence>
<gene>
    <name evidence="1" type="ORF">CCAP1982_LOCUS3031</name>
</gene>
<proteinExistence type="predicted"/>
<protein>
    <submittedName>
        <fullName evidence="1">(Mediterranean fruit fly) hypothetical protein</fullName>
    </submittedName>
</protein>
<keyword evidence="2" id="KW-1185">Reference proteome</keyword>
<reference evidence="1" key="1">
    <citation type="submission" date="2020-11" db="EMBL/GenBank/DDBJ databases">
        <authorList>
            <person name="Whitehead M."/>
        </authorList>
    </citation>
    <scope>NUCLEOTIDE SEQUENCE</scope>
    <source>
        <strain evidence="1">EGII</strain>
    </source>
</reference>
<feature type="non-terminal residue" evidence="1">
    <location>
        <position position="1"/>
    </location>
</feature>
<accession>A0A811U743</accession>
<organism evidence="1 2">
    <name type="scientific">Ceratitis capitata</name>
    <name type="common">Mediterranean fruit fly</name>
    <name type="synonym">Tephritis capitata</name>
    <dbReference type="NCBI Taxonomy" id="7213"/>
    <lineage>
        <taxon>Eukaryota</taxon>
        <taxon>Metazoa</taxon>
        <taxon>Ecdysozoa</taxon>
        <taxon>Arthropoda</taxon>
        <taxon>Hexapoda</taxon>
        <taxon>Insecta</taxon>
        <taxon>Pterygota</taxon>
        <taxon>Neoptera</taxon>
        <taxon>Endopterygota</taxon>
        <taxon>Diptera</taxon>
        <taxon>Brachycera</taxon>
        <taxon>Muscomorpha</taxon>
        <taxon>Tephritoidea</taxon>
        <taxon>Tephritidae</taxon>
        <taxon>Ceratitis</taxon>
        <taxon>Ceratitis</taxon>
    </lineage>
</organism>
<dbReference type="EMBL" id="CAJHJT010000001">
    <property type="protein sequence ID" value="CAD6994270.1"/>
    <property type="molecule type" value="Genomic_DNA"/>
</dbReference>
<comment type="caution">
    <text evidence="1">The sequence shown here is derived from an EMBL/GenBank/DDBJ whole genome shotgun (WGS) entry which is preliminary data.</text>
</comment>
<name>A0A811U743_CERCA</name>
<evidence type="ECO:0000313" key="2">
    <source>
        <dbReference type="Proteomes" id="UP000606786"/>
    </source>
</evidence>